<dbReference type="GO" id="GO:0030150">
    <property type="term" value="P:protein import into mitochondrial matrix"/>
    <property type="evidence" value="ECO:0007669"/>
    <property type="project" value="TreeGrafter"/>
</dbReference>
<keyword evidence="3" id="KW-0813">Transport</keyword>
<evidence type="ECO:0000259" key="7">
    <source>
        <dbReference type="SMART" id="SM00271"/>
    </source>
</evidence>
<evidence type="ECO:0000256" key="4">
    <source>
        <dbReference type="ARBA" id="ARBA00023128"/>
    </source>
</evidence>
<comment type="subcellular location">
    <subcellularLocation>
        <location evidence="1">Mitochondrion inner membrane</location>
    </subcellularLocation>
</comment>
<dbReference type="FunFam" id="1.10.287.110:FF:000001">
    <property type="entry name" value="Import inner membrane translocase subunit tim14"/>
    <property type="match status" value="1"/>
</dbReference>
<accession>A0A109UZA7</accession>
<keyword evidence="3" id="KW-0653">Protein transport</keyword>
<reference evidence="8 9" key="1">
    <citation type="submission" date="2016-01" db="EMBL/GenBank/DDBJ databases">
        <title>Genome sequence of the yeast Holleya sinecauda.</title>
        <authorList>
            <person name="Dietrich F.S."/>
        </authorList>
    </citation>
    <scope>NUCLEOTIDE SEQUENCE [LARGE SCALE GENOMIC DNA]</scope>
    <source>
        <strain evidence="8 9">ATCC 58844</strain>
    </source>
</reference>
<dbReference type="Gene3D" id="1.10.287.110">
    <property type="entry name" value="DnaJ domain"/>
    <property type="match status" value="1"/>
</dbReference>
<evidence type="ECO:0000256" key="5">
    <source>
        <dbReference type="ARBA" id="ARBA00023136"/>
    </source>
</evidence>
<protein>
    <submittedName>
        <fullName evidence="8">HEL193Cp</fullName>
    </submittedName>
</protein>
<sequence length="144" mass="16600">MVLPLIVATGITIVALTTKSGIKAWNAYKKLTPAMIARLNNLQYNRHIDPTYPYKYRSKLPKDIQHSLEQYYGGFNKRMTEAEALQILHISASEVKHLNMAMLKRKHRTCMIKNHPDKDGSPYLAMKVNEARDILEKSSLLRNY</sequence>
<dbReference type="Proteomes" id="UP000243052">
    <property type="component" value="Chromosome v"/>
</dbReference>
<dbReference type="GO" id="GO:0001405">
    <property type="term" value="C:PAM complex, Tim23 associated import motor"/>
    <property type="evidence" value="ECO:0007669"/>
    <property type="project" value="UniProtKB-ARBA"/>
</dbReference>
<dbReference type="EMBL" id="CP014245">
    <property type="protein sequence ID" value="AMD21088.1"/>
    <property type="molecule type" value="Genomic_DNA"/>
</dbReference>
<name>A0A109UZA7_9SACH</name>
<keyword evidence="6" id="KW-0143">Chaperone</keyword>
<keyword evidence="4" id="KW-0496">Mitochondrion</keyword>
<evidence type="ECO:0000313" key="8">
    <source>
        <dbReference type="EMBL" id="AMD21088.1"/>
    </source>
</evidence>
<dbReference type="GO" id="GO:0001671">
    <property type="term" value="F:ATPase activator activity"/>
    <property type="evidence" value="ECO:0007669"/>
    <property type="project" value="TreeGrafter"/>
</dbReference>
<dbReference type="InterPro" id="IPR001623">
    <property type="entry name" value="DnaJ_domain"/>
</dbReference>
<dbReference type="OrthoDB" id="240298at2759"/>
<evidence type="ECO:0000313" key="9">
    <source>
        <dbReference type="Proteomes" id="UP000243052"/>
    </source>
</evidence>
<keyword evidence="2" id="KW-0999">Mitochondrion inner membrane</keyword>
<evidence type="ECO:0000256" key="2">
    <source>
        <dbReference type="ARBA" id="ARBA00022792"/>
    </source>
</evidence>
<evidence type="ECO:0000256" key="6">
    <source>
        <dbReference type="ARBA" id="ARBA00023186"/>
    </source>
</evidence>
<evidence type="ECO:0000256" key="3">
    <source>
        <dbReference type="ARBA" id="ARBA00023010"/>
    </source>
</evidence>
<dbReference type="STRING" id="45286.A0A109UZA7"/>
<dbReference type="GeneID" id="28724364"/>
<dbReference type="RefSeq" id="XP_017988084.1">
    <property type="nucleotide sequence ID" value="XM_018132635.1"/>
</dbReference>
<evidence type="ECO:0000256" key="1">
    <source>
        <dbReference type="ARBA" id="ARBA00004273"/>
    </source>
</evidence>
<dbReference type="PANTHER" id="PTHR12763">
    <property type="match status" value="1"/>
</dbReference>
<feature type="domain" description="J" evidence="7">
    <location>
        <begin position="82"/>
        <end position="140"/>
    </location>
</feature>
<proteinExistence type="predicted"/>
<organism evidence="8 9">
    <name type="scientific">Eremothecium sinecaudum</name>
    <dbReference type="NCBI Taxonomy" id="45286"/>
    <lineage>
        <taxon>Eukaryota</taxon>
        <taxon>Fungi</taxon>
        <taxon>Dikarya</taxon>
        <taxon>Ascomycota</taxon>
        <taxon>Saccharomycotina</taxon>
        <taxon>Saccharomycetes</taxon>
        <taxon>Saccharomycetales</taxon>
        <taxon>Saccharomycetaceae</taxon>
        <taxon>Eremothecium</taxon>
    </lineage>
</organism>
<gene>
    <name evidence="8" type="ORF">AW171_hschr53021</name>
</gene>
<dbReference type="SUPFAM" id="SSF46565">
    <property type="entry name" value="Chaperone J-domain"/>
    <property type="match status" value="1"/>
</dbReference>
<keyword evidence="9" id="KW-1185">Reference proteome</keyword>
<dbReference type="SMART" id="SM00271">
    <property type="entry name" value="DnaJ"/>
    <property type="match status" value="1"/>
</dbReference>
<dbReference type="AlphaFoldDB" id="A0A109UZA7"/>
<dbReference type="InterPro" id="IPR036869">
    <property type="entry name" value="J_dom_sf"/>
</dbReference>
<keyword evidence="3" id="KW-0811">Translocation</keyword>
<dbReference type="PANTHER" id="PTHR12763:SF29">
    <property type="entry name" value="MITOCHONDRIAL DNAJ HOMOLOG 2"/>
    <property type="match status" value="1"/>
</dbReference>
<keyword evidence="5" id="KW-0472">Membrane</keyword>